<protein>
    <submittedName>
        <fullName evidence="4">Porin family protein</fullName>
    </submittedName>
</protein>
<accession>A0A4P7W1C4</accession>
<reference evidence="5" key="1">
    <citation type="submission" date="2019-02" db="EMBL/GenBank/DDBJ databases">
        <title>Isolation and identification of novel species under the genus Muribaculum.</title>
        <authorList>
            <person name="Miyake S."/>
            <person name="Ding Y."/>
            <person name="Low A."/>
            <person name="Soh M."/>
            <person name="Seedorf H."/>
        </authorList>
    </citation>
    <scope>NUCLEOTIDE SEQUENCE [LARGE SCALE GENOMIC DNA]</scope>
    <source>
        <strain evidence="5">H5</strain>
    </source>
</reference>
<dbReference type="KEGG" id="ddb:E7747_04965"/>
<sequence>MKKFLLMAVMAIMTLGASAQSWYAGGQVTFGRTTESASGIKSTQVTVLPELGYNVTDNFALGAILGASYRKSGGEEKTVFKVNPYARYTYFSSERVDLFVDGGVDFGIGRAHGHTAVEYGIGFRPGVALNLSEKFSLVAHVGFLGYQGGNRPAKNNGAPENWGLDLNSNNLMFGFYYHF</sequence>
<dbReference type="Pfam" id="PF13505">
    <property type="entry name" value="OMP_b-brl"/>
    <property type="match status" value="1"/>
</dbReference>
<gene>
    <name evidence="4" type="ORF">E7747_04965</name>
</gene>
<keyword evidence="5" id="KW-1185">Reference proteome</keyword>
<dbReference type="InterPro" id="IPR027385">
    <property type="entry name" value="Beta-barrel_OMP"/>
</dbReference>
<dbReference type="InterPro" id="IPR011250">
    <property type="entry name" value="OMP/PagP_B-barrel"/>
</dbReference>
<evidence type="ECO:0000256" key="1">
    <source>
        <dbReference type="ARBA" id="ARBA00022729"/>
    </source>
</evidence>
<keyword evidence="1 2" id="KW-0732">Signal</keyword>
<dbReference type="RefSeq" id="WP_136414486.1">
    <property type="nucleotide sequence ID" value="NZ_CP039396.1"/>
</dbReference>
<evidence type="ECO:0000313" key="4">
    <source>
        <dbReference type="EMBL" id="QCD41691.1"/>
    </source>
</evidence>
<evidence type="ECO:0000313" key="5">
    <source>
        <dbReference type="Proteomes" id="UP000297149"/>
    </source>
</evidence>
<dbReference type="SUPFAM" id="SSF56925">
    <property type="entry name" value="OMPA-like"/>
    <property type="match status" value="1"/>
</dbReference>
<evidence type="ECO:0000259" key="3">
    <source>
        <dbReference type="Pfam" id="PF13505"/>
    </source>
</evidence>
<dbReference type="Proteomes" id="UP000297149">
    <property type="component" value="Chromosome"/>
</dbReference>
<feature type="domain" description="Outer membrane protein beta-barrel" evidence="3">
    <location>
        <begin position="5"/>
        <end position="179"/>
    </location>
</feature>
<organism evidence="4 5">
    <name type="scientific">Duncaniella dubosii</name>
    <dbReference type="NCBI Taxonomy" id="2518971"/>
    <lineage>
        <taxon>Bacteria</taxon>
        <taxon>Pseudomonadati</taxon>
        <taxon>Bacteroidota</taxon>
        <taxon>Bacteroidia</taxon>
        <taxon>Bacteroidales</taxon>
        <taxon>Muribaculaceae</taxon>
        <taxon>Duncaniella</taxon>
    </lineage>
</organism>
<evidence type="ECO:0000256" key="2">
    <source>
        <dbReference type="SAM" id="SignalP"/>
    </source>
</evidence>
<dbReference type="Gene3D" id="2.40.160.20">
    <property type="match status" value="1"/>
</dbReference>
<dbReference type="AlphaFoldDB" id="A0A4P7W1C4"/>
<dbReference type="EMBL" id="CP039396">
    <property type="protein sequence ID" value="QCD41691.1"/>
    <property type="molecule type" value="Genomic_DNA"/>
</dbReference>
<name>A0A4P7W1C4_9BACT</name>
<feature type="signal peptide" evidence="2">
    <location>
        <begin position="1"/>
        <end position="19"/>
    </location>
</feature>
<feature type="chain" id="PRO_5020472976" evidence="2">
    <location>
        <begin position="20"/>
        <end position="179"/>
    </location>
</feature>
<proteinExistence type="predicted"/>